<keyword evidence="5 8" id="KW-0560">Oxidoreductase</keyword>
<comment type="similarity">
    <text evidence="2">Belongs to the aerobic coproporphyrinogen-III oxidase family.</text>
</comment>
<evidence type="ECO:0000313" key="8">
    <source>
        <dbReference type="EMBL" id="MCR9014894.1"/>
    </source>
</evidence>
<evidence type="ECO:0000256" key="2">
    <source>
        <dbReference type="ARBA" id="ARBA00010644"/>
    </source>
</evidence>
<comment type="subunit">
    <text evidence="3">Homodimer.</text>
</comment>
<keyword evidence="6" id="KW-0350">Heme biosynthesis</keyword>
<evidence type="ECO:0000256" key="7">
    <source>
        <dbReference type="ARBA" id="ARBA00023244"/>
    </source>
</evidence>
<dbReference type="EMBL" id="JANSUY010000003">
    <property type="protein sequence ID" value="MCR9014894.1"/>
    <property type="molecule type" value="Genomic_DNA"/>
</dbReference>
<evidence type="ECO:0000256" key="1">
    <source>
        <dbReference type="ARBA" id="ARBA00005168"/>
    </source>
</evidence>
<dbReference type="GO" id="GO:0006782">
    <property type="term" value="P:protoporphyrinogen IX biosynthetic process"/>
    <property type="evidence" value="ECO:0007669"/>
    <property type="project" value="TreeGrafter"/>
</dbReference>
<reference evidence="8" key="1">
    <citation type="submission" date="2022-08" db="EMBL/GenBank/DDBJ databases">
        <authorList>
            <person name="Zhang D."/>
        </authorList>
    </citation>
    <scope>NUCLEOTIDE SEQUENCE</scope>
    <source>
        <strain evidence="8">XJ19-11</strain>
    </source>
</reference>
<name>A0A9X2P829_9BACT</name>
<gene>
    <name evidence="8" type="primary">hemF</name>
    <name evidence="8" type="ORF">NU887_07570</name>
</gene>
<proteinExistence type="inferred from homology"/>
<dbReference type="PANTHER" id="PTHR10755:SF0">
    <property type="entry name" value="OXYGEN-DEPENDENT COPROPORPHYRINOGEN-III OXIDASE, MITOCHONDRIAL"/>
    <property type="match status" value="1"/>
</dbReference>
<dbReference type="InterPro" id="IPR001260">
    <property type="entry name" value="Coprogen_oxidase_aer"/>
</dbReference>
<comment type="caution">
    <text evidence="8">The sequence shown here is derived from an EMBL/GenBank/DDBJ whole genome shotgun (WGS) entry which is preliminary data.</text>
</comment>
<dbReference type="Gene3D" id="3.40.1500.10">
    <property type="entry name" value="Coproporphyrinogen III oxidase, aerobic"/>
    <property type="match status" value="1"/>
</dbReference>
<dbReference type="SUPFAM" id="SSF102886">
    <property type="entry name" value="Coproporphyrinogen III oxidase"/>
    <property type="match status" value="1"/>
</dbReference>
<dbReference type="AlphaFoldDB" id="A0A9X2P829"/>
<dbReference type="PIRSF" id="PIRSF000166">
    <property type="entry name" value="Coproporphyri_ox"/>
    <property type="match status" value="1"/>
</dbReference>
<evidence type="ECO:0000256" key="3">
    <source>
        <dbReference type="ARBA" id="ARBA00011738"/>
    </source>
</evidence>
<evidence type="ECO:0000256" key="6">
    <source>
        <dbReference type="ARBA" id="ARBA00023133"/>
    </source>
</evidence>
<dbReference type="InterPro" id="IPR018375">
    <property type="entry name" value="Coprogen_oxidase_CS"/>
</dbReference>
<dbReference type="PRINTS" id="PR00073">
    <property type="entry name" value="COPRGNOXDASE"/>
</dbReference>
<keyword evidence="7" id="KW-0627">Porphyrin biosynthesis</keyword>
<evidence type="ECO:0000256" key="5">
    <source>
        <dbReference type="ARBA" id="ARBA00023002"/>
    </source>
</evidence>
<dbReference type="PANTHER" id="PTHR10755">
    <property type="entry name" value="COPROPORPHYRINOGEN III OXIDASE, MITOCHONDRIAL"/>
    <property type="match status" value="1"/>
</dbReference>
<protein>
    <recommendedName>
        <fullName evidence="4">coproporphyrinogen oxidase</fullName>
        <ecNumber evidence="4">1.3.3.3</ecNumber>
    </recommendedName>
</protein>
<dbReference type="RefSeq" id="WP_258422770.1">
    <property type="nucleotide sequence ID" value="NZ_JANSUY010000003.1"/>
</dbReference>
<dbReference type="InterPro" id="IPR036406">
    <property type="entry name" value="Coprogen_oxidase_aer_sf"/>
</dbReference>
<sequence length="299" mass="34534">MLEKEKITSDFMDIQDHICKELEIEDGKGKFQEDKWTRTEGGGGRTRILQNGNIIAKGGVAFSAVEGPTPEKILQKLNLEKADFYATGVSIVIHPESPMVPIIHMNIRYFEMSNGVRWFGGGIDLTPHYVDIADAKYFHQQVKETCDLSNTEFYPKFKKWADDYFFIKHRNETRGIGGIFFDRLTANDQEEMGSIFDFVKSIGYLFPKVYRHFMAKNKNLPYGENEKKWQALRRGRYVEFNLVWDAGTKFGLDTNGRTESILMSMPPVANWEYMNQPQAGSKEAFTLDHLKKEIDWVNI</sequence>
<evidence type="ECO:0000313" key="9">
    <source>
        <dbReference type="Proteomes" id="UP001142175"/>
    </source>
</evidence>
<organism evidence="8 9">
    <name type="scientific">Aquiflexum gelatinilyticum</name>
    <dbReference type="NCBI Taxonomy" id="2961943"/>
    <lineage>
        <taxon>Bacteria</taxon>
        <taxon>Pseudomonadati</taxon>
        <taxon>Bacteroidota</taxon>
        <taxon>Cytophagia</taxon>
        <taxon>Cytophagales</taxon>
        <taxon>Cyclobacteriaceae</taxon>
        <taxon>Aquiflexum</taxon>
    </lineage>
</organism>
<keyword evidence="9" id="KW-1185">Reference proteome</keyword>
<dbReference type="GO" id="GO:0004109">
    <property type="term" value="F:coproporphyrinogen oxidase activity"/>
    <property type="evidence" value="ECO:0007669"/>
    <property type="project" value="UniProtKB-EC"/>
</dbReference>
<dbReference type="EC" id="1.3.3.3" evidence="4"/>
<evidence type="ECO:0000256" key="4">
    <source>
        <dbReference type="ARBA" id="ARBA00012869"/>
    </source>
</evidence>
<dbReference type="Pfam" id="PF01218">
    <property type="entry name" value="Coprogen_oxidas"/>
    <property type="match status" value="1"/>
</dbReference>
<dbReference type="PROSITE" id="PS01021">
    <property type="entry name" value="COPROGEN_OXIDASE"/>
    <property type="match status" value="1"/>
</dbReference>
<accession>A0A9X2P829</accession>
<dbReference type="GO" id="GO:0005737">
    <property type="term" value="C:cytoplasm"/>
    <property type="evidence" value="ECO:0007669"/>
    <property type="project" value="TreeGrafter"/>
</dbReference>
<dbReference type="NCBIfam" id="NF003727">
    <property type="entry name" value="PRK05330.1"/>
    <property type="match status" value="1"/>
</dbReference>
<dbReference type="Proteomes" id="UP001142175">
    <property type="component" value="Unassembled WGS sequence"/>
</dbReference>
<comment type="pathway">
    <text evidence="1">Porphyrin-containing compound metabolism; protoporphyrin-IX biosynthesis; protoporphyrinogen-IX from coproporphyrinogen-III (O2 route): step 1/1.</text>
</comment>